<keyword evidence="2" id="KW-1185">Reference proteome</keyword>
<proteinExistence type="predicted"/>
<protein>
    <submittedName>
        <fullName evidence="1">Uncharacterized protein</fullName>
    </submittedName>
</protein>
<evidence type="ECO:0000313" key="2">
    <source>
        <dbReference type="Proteomes" id="UP001596103"/>
    </source>
</evidence>
<organism evidence="1 2">
    <name type="scientific">Paraburkholderia denitrificans</name>
    <dbReference type="NCBI Taxonomy" id="694025"/>
    <lineage>
        <taxon>Bacteria</taxon>
        <taxon>Pseudomonadati</taxon>
        <taxon>Pseudomonadota</taxon>
        <taxon>Betaproteobacteria</taxon>
        <taxon>Burkholderiales</taxon>
        <taxon>Burkholderiaceae</taxon>
        <taxon>Paraburkholderia</taxon>
    </lineage>
</organism>
<dbReference type="Proteomes" id="UP001596103">
    <property type="component" value="Unassembled WGS sequence"/>
</dbReference>
<name>A0ABW0JAL7_9BURK</name>
<gene>
    <name evidence="1" type="ORF">ACFPTO_14365</name>
</gene>
<sequence>MPAVLSHEPPVLDARTCRVDSDPGCCAPPRHRSDGRTAHCGLVLPLAFAARVEMRSQTSPRDAAACPLDGSILRLWCLRVRHGACPNRAPDNRA</sequence>
<accession>A0ABW0JAL7</accession>
<comment type="caution">
    <text evidence="1">The sequence shown here is derived from an EMBL/GenBank/DDBJ whole genome shotgun (WGS) entry which is preliminary data.</text>
</comment>
<dbReference type="RefSeq" id="WP_377711992.1">
    <property type="nucleotide sequence ID" value="NZ_JBHSMP010000016.1"/>
</dbReference>
<evidence type="ECO:0000313" key="1">
    <source>
        <dbReference type="EMBL" id="MFC5429975.1"/>
    </source>
</evidence>
<reference evidence="2" key="1">
    <citation type="journal article" date="2019" name="Int. J. Syst. Evol. Microbiol.">
        <title>The Global Catalogue of Microorganisms (GCM) 10K type strain sequencing project: providing services to taxonomists for standard genome sequencing and annotation.</title>
        <authorList>
            <consortium name="The Broad Institute Genomics Platform"/>
            <consortium name="The Broad Institute Genome Sequencing Center for Infectious Disease"/>
            <person name="Wu L."/>
            <person name="Ma J."/>
        </authorList>
    </citation>
    <scope>NUCLEOTIDE SEQUENCE [LARGE SCALE GENOMIC DNA]</scope>
    <source>
        <strain evidence="2">CCUG 56042</strain>
    </source>
</reference>
<dbReference type="EMBL" id="JBHSMP010000016">
    <property type="protein sequence ID" value="MFC5429975.1"/>
    <property type="molecule type" value="Genomic_DNA"/>
</dbReference>